<feature type="domain" description="CBS" evidence="3">
    <location>
        <begin position="99"/>
        <end position="154"/>
    </location>
</feature>
<dbReference type="Proteomes" id="UP001065613">
    <property type="component" value="Chromosome"/>
</dbReference>
<gene>
    <name evidence="4" type="ORF">KA717_30695</name>
</gene>
<dbReference type="EMBL" id="CP073041">
    <property type="protein sequence ID" value="UXE60004.1"/>
    <property type="molecule type" value="Genomic_DNA"/>
</dbReference>
<name>A0A977KU70_9CYAN</name>
<dbReference type="PANTHER" id="PTHR48108">
    <property type="entry name" value="CBS DOMAIN-CONTAINING PROTEIN CBSX2, CHLOROPLASTIC"/>
    <property type="match status" value="1"/>
</dbReference>
<dbReference type="PANTHER" id="PTHR48108:SF6">
    <property type="entry name" value="CBS DOMAIN-CONTAINING PROTEIN CBSX1, CHLOROPLASTIC"/>
    <property type="match status" value="1"/>
</dbReference>
<dbReference type="Gene3D" id="3.10.580.10">
    <property type="entry name" value="CBS-domain"/>
    <property type="match status" value="1"/>
</dbReference>
<keyword evidence="2" id="KW-0129">CBS domain</keyword>
<dbReference type="InterPro" id="IPR051462">
    <property type="entry name" value="CBS_domain-containing"/>
</dbReference>
<dbReference type="AlphaFoldDB" id="A0A977KU70"/>
<dbReference type="PROSITE" id="PS51371">
    <property type="entry name" value="CBS"/>
    <property type="match status" value="2"/>
</dbReference>
<proteinExistence type="predicted"/>
<evidence type="ECO:0000256" key="2">
    <source>
        <dbReference type="PROSITE-ProRule" id="PRU00703"/>
    </source>
</evidence>
<dbReference type="Pfam" id="PF00571">
    <property type="entry name" value="CBS"/>
    <property type="match status" value="2"/>
</dbReference>
<dbReference type="KEGG" id="wna:KA717_30695"/>
<dbReference type="InterPro" id="IPR046342">
    <property type="entry name" value="CBS_dom_sf"/>
</dbReference>
<keyword evidence="1" id="KW-0677">Repeat</keyword>
<protein>
    <submittedName>
        <fullName evidence="4">CBS domain-containing protein</fullName>
    </submittedName>
</protein>
<dbReference type="InterPro" id="IPR000644">
    <property type="entry name" value="CBS_dom"/>
</dbReference>
<feature type="domain" description="CBS" evidence="3">
    <location>
        <begin position="9"/>
        <end position="66"/>
    </location>
</feature>
<dbReference type="SUPFAM" id="SSF54631">
    <property type="entry name" value="CBS-domain pair"/>
    <property type="match status" value="1"/>
</dbReference>
<dbReference type="SMART" id="SM00116">
    <property type="entry name" value="CBS"/>
    <property type="match status" value="2"/>
</dbReference>
<organism evidence="4">
    <name type="scientific">Woronichinia naegeliana WA131</name>
    <dbReference type="NCBI Taxonomy" id="2824559"/>
    <lineage>
        <taxon>Bacteria</taxon>
        <taxon>Bacillati</taxon>
        <taxon>Cyanobacteriota</taxon>
        <taxon>Cyanophyceae</taxon>
        <taxon>Synechococcales</taxon>
        <taxon>Coelosphaeriaceae</taxon>
        <taxon>Woronichinia</taxon>
    </lineage>
</organism>
<evidence type="ECO:0000259" key="3">
    <source>
        <dbReference type="PROSITE" id="PS51371"/>
    </source>
</evidence>
<evidence type="ECO:0000313" key="4">
    <source>
        <dbReference type="EMBL" id="UXE60004.1"/>
    </source>
</evidence>
<dbReference type="CDD" id="cd04586">
    <property type="entry name" value="CBS_pair_BON_assoc"/>
    <property type="match status" value="1"/>
</dbReference>
<evidence type="ECO:0000256" key="1">
    <source>
        <dbReference type="ARBA" id="ARBA00022737"/>
    </source>
</evidence>
<reference evidence="4" key="1">
    <citation type="submission" date="2021-04" db="EMBL/GenBank/DDBJ databases">
        <title>Genome sequence of Woronichinia naegeliana from Washington state freshwater lake bloom.</title>
        <authorList>
            <person name="Dreher T.W."/>
        </authorList>
    </citation>
    <scope>NUCLEOTIDE SEQUENCE</scope>
    <source>
        <strain evidence="4">WA131</strain>
    </source>
</reference>
<sequence>MTKTVGEVMTPNPITVKPETPLQEAIKLLAEKRISGLPVVDDQQKLVGVISDTDLMWQESGVDTPPYIMLLDSIIYLQNPARHDKEIHKALGQTVGEVMNDHPITIKPTQTLREAAHLMNEKKIRRLPVVDSASGDLIGILTQGDIIRDMAQSS</sequence>
<accession>A0A977KU70</accession>